<dbReference type="PROSITE" id="PS00211">
    <property type="entry name" value="ABC_TRANSPORTER_1"/>
    <property type="match status" value="1"/>
</dbReference>
<accession>A0A917L273</accession>
<evidence type="ECO:0000313" key="15">
    <source>
        <dbReference type="EMBL" id="GGJ41023.1"/>
    </source>
</evidence>
<comment type="subcellular location">
    <subcellularLocation>
        <location evidence="12">Cytoplasm</location>
    </subcellularLocation>
    <text evidence="12">Associates with ribosomes and polysomes.</text>
</comment>
<evidence type="ECO:0000256" key="13">
    <source>
        <dbReference type="SAM" id="MobiDB-lite"/>
    </source>
</evidence>
<dbReference type="GO" id="GO:0043022">
    <property type="term" value="F:ribosome binding"/>
    <property type="evidence" value="ECO:0007669"/>
    <property type="project" value="UniProtKB-UniRule"/>
</dbReference>
<evidence type="ECO:0000256" key="6">
    <source>
        <dbReference type="ARBA" id="ARBA00022741"/>
    </source>
</evidence>
<comment type="caution">
    <text evidence="15">The sequence shown here is derived from an EMBL/GenBank/DDBJ whole genome shotgun (WGS) entry which is preliminary data.</text>
</comment>
<dbReference type="SMART" id="SM00382">
    <property type="entry name" value="AAA"/>
    <property type="match status" value="2"/>
</dbReference>
<keyword evidence="11 12" id="KW-0648">Protein biosynthesis</keyword>
<evidence type="ECO:0000256" key="5">
    <source>
        <dbReference type="ARBA" id="ARBA00022737"/>
    </source>
</evidence>
<dbReference type="NCBIfam" id="TIGR03719">
    <property type="entry name" value="ABC_ABC_ChvD"/>
    <property type="match status" value="1"/>
</dbReference>
<keyword evidence="7 12" id="KW-0378">Hydrolase</keyword>
<dbReference type="InterPro" id="IPR022374">
    <property type="entry name" value="EttA"/>
</dbReference>
<feature type="region of interest" description="PtIM" evidence="12">
    <location>
        <begin position="246"/>
        <end position="326"/>
    </location>
</feature>
<dbReference type="GO" id="GO:0005524">
    <property type="term" value="F:ATP binding"/>
    <property type="evidence" value="ECO:0007669"/>
    <property type="project" value="UniProtKB-UniRule"/>
</dbReference>
<comment type="catalytic activity">
    <reaction evidence="12">
        <text>ATP + H2O = ADP + phosphate + H(+)</text>
        <dbReference type="Rhea" id="RHEA:13065"/>
        <dbReference type="ChEBI" id="CHEBI:15377"/>
        <dbReference type="ChEBI" id="CHEBI:15378"/>
        <dbReference type="ChEBI" id="CHEBI:30616"/>
        <dbReference type="ChEBI" id="CHEBI:43474"/>
        <dbReference type="ChEBI" id="CHEBI:456216"/>
    </reaction>
</comment>
<keyword evidence="9 12" id="KW-0810">Translation regulation</keyword>
<evidence type="ECO:0000256" key="2">
    <source>
        <dbReference type="ARBA" id="ARBA00022490"/>
    </source>
</evidence>
<dbReference type="InterPro" id="IPR003593">
    <property type="entry name" value="AAA+_ATPase"/>
</dbReference>
<keyword evidence="8 12" id="KW-0067">ATP-binding</keyword>
<reference evidence="15" key="2">
    <citation type="submission" date="2020-09" db="EMBL/GenBank/DDBJ databases">
        <authorList>
            <person name="Sun Q."/>
            <person name="Zhou Y."/>
        </authorList>
    </citation>
    <scope>NUCLEOTIDE SEQUENCE</scope>
    <source>
        <strain evidence="15">CGMCC 1.3617</strain>
    </source>
</reference>
<comment type="similarity">
    <text evidence="1 12">Belongs to the ABC transporter superfamily. ABCF family. Translational throttle EttA subfamily.</text>
</comment>
<dbReference type="GO" id="GO:0000049">
    <property type="term" value="F:tRNA binding"/>
    <property type="evidence" value="ECO:0007669"/>
    <property type="project" value="UniProtKB-UniRule"/>
</dbReference>
<gene>
    <name evidence="12" type="primary">ettA</name>
    <name evidence="15" type="ORF">GCM10011320_55810</name>
</gene>
<evidence type="ECO:0000313" key="16">
    <source>
        <dbReference type="Proteomes" id="UP000661507"/>
    </source>
</evidence>
<keyword evidence="2 12" id="KW-0963">Cytoplasm</keyword>
<feature type="binding site" evidence="12">
    <location>
        <begin position="360"/>
        <end position="367"/>
    </location>
    <ligand>
        <name>ATP</name>
        <dbReference type="ChEBI" id="CHEBI:30616"/>
        <label>2</label>
    </ligand>
</feature>
<evidence type="ECO:0000256" key="3">
    <source>
        <dbReference type="ARBA" id="ARBA00022555"/>
    </source>
</evidence>
<evidence type="ECO:0000256" key="1">
    <source>
        <dbReference type="ARBA" id="ARBA00005868"/>
    </source>
</evidence>
<protein>
    <recommendedName>
        <fullName evidence="12">Energy-dependent translational throttle protein EttA</fullName>
        <ecNumber evidence="12">3.6.1.-</ecNumber>
    </recommendedName>
    <alternativeName>
        <fullName evidence="12">Translational regulatory factor EttA</fullName>
    </alternativeName>
</protein>
<dbReference type="GO" id="GO:0045900">
    <property type="term" value="P:negative regulation of translational elongation"/>
    <property type="evidence" value="ECO:0007669"/>
    <property type="project" value="UniProtKB-UniRule"/>
</dbReference>
<evidence type="ECO:0000256" key="11">
    <source>
        <dbReference type="ARBA" id="ARBA00022917"/>
    </source>
</evidence>
<dbReference type="PROSITE" id="PS50893">
    <property type="entry name" value="ABC_TRANSPORTER_2"/>
    <property type="match status" value="2"/>
</dbReference>
<sequence>MAAYQYVYVMKDLTKSYPGGREIFKGITLSFLPGVKIGVLGPNGAGKSTLMRIMAGQDKEYGGEAWAAEGVRVGYLSQEPELDPNLTVGENVRLAFAELNGHMARFNEISEKFAEEMSEDEMNTLLAEQADLQEKIDAANGWEIDRQVEIALDALRCPPPDAAVTNLSGGERRRVALCRLLLEKPDMLLLDEPTNHLDAESVSWLEQTLKAYTGTVLIVTHDRYFLDNVTSWILEVDRGRGIPYEGNYSTYLEQKRKRLSQEEREESTRQRQLAEERDWIGRSPSARQAKSKARIAAYEDLLRASQDKAPDPTEIAIPPAPRLGNTVIVADGISKGYGDRLLIDNLSFKLPPGGIVGVIGPNGAGKTTLFKMIMGRETPDAGTLTVGESVELGYVDQSRDTLDDSKSVWQEISGGDDMITIGKRSVPSRAYVAAFNFKGGDQQKRVGSLSGGERNRVHLAKMLKKEHNVLLLDEPTNDLDVETLRALENALMEFAGCAVIISHDRFFLDRLATHILAFEGDSHVEWFEGNFESYEEDKRRRLGDAATDPHRIKYKPLAR</sequence>
<dbReference type="EMBL" id="BMKW01000020">
    <property type="protein sequence ID" value="GGJ41023.1"/>
    <property type="molecule type" value="Genomic_DNA"/>
</dbReference>
<feature type="region of interest" description="Disordered" evidence="13">
    <location>
        <begin position="256"/>
        <end position="283"/>
    </location>
</feature>
<keyword evidence="5 12" id="KW-0677">Repeat</keyword>
<organism evidence="15 16">
    <name type="scientific">Neoroseomonas lacus</name>
    <dbReference type="NCBI Taxonomy" id="287609"/>
    <lineage>
        <taxon>Bacteria</taxon>
        <taxon>Pseudomonadati</taxon>
        <taxon>Pseudomonadota</taxon>
        <taxon>Alphaproteobacteria</taxon>
        <taxon>Acetobacterales</taxon>
        <taxon>Acetobacteraceae</taxon>
        <taxon>Neoroseomonas</taxon>
    </lineage>
</organism>
<evidence type="ECO:0000256" key="4">
    <source>
        <dbReference type="ARBA" id="ARBA00022730"/>
    </source>
</evidence>
<keyword evidence="6 12" id="KW-0547">Nucleotide-binding</keyword>
<evidence type="ECO:0000259" key="14">
    <source>
        <dbReference type="PROSITE" id="PS50893"/>
    </source>
</evidence>
<evidence type="ECO:0000256" key="7">
    <source>
        <dbReference type="ARBA" id="ARBA00022801"/>
    </source>
</evidence>
<feature type="domain" description="ABC transporter" evidence="14">
    <location>
        <begin position="8"/>
        <end position="263"/>
    </location>
</feature>
<proteinExistence type="inferred from homology"/>
<comment type="subunit">
    <text evidence="12">Monomer. Probably contacts ribosomal proteins L1, L5, L33 and S7, the 16S and 23S rRNA and the P-site containing tRNA(fMet).</text>
</comment>
<dbReference type="AlphaFoldDB" id="A0A917L273"/>
<dbReference type="InterPro" id="IPR032781">
    <property type="entry name" value="ABC_tran_Xtn"/>
</dbReference>
<dbReference type="PANTHER" id="PTHR43858">
    <property type="entry name" value="ENERGY-DEPENDENT TRANSLATIONAL THROTTLE PROTEIN ETTA"/>
    <property type="match status" value="1"/>
</dbReference>
<dbReference type="PANTHER" id="PTHR43858:SF1">
    <property type="entry name" value="ABC TRANSPORTER-RELATED PROTEIN"/>
    <property type="match status" value="1"/>
</dbReference>
<dbReference type="GO" id="GO:0006412">
    <property type="term" value="P:translation"/>
    <property type="evidence" value="ECO:0007669"/>
    <property type="project" value="UniProtKB-KW"/>
</dbReference>
<dbReference type="GO" id="GO:0005737">
    <property type="term" value="C:cytoplasm"/>
    <property type="evidence" value="ECO:0007669"/>
    <property type="project" value="UniProtKB-SubCell"/>
</dbReference>
<dbReference type="InterPro" id="IPR003439">
    <property type="entry name" value="ABC_transporter-like_ATP-bd"/>
</dbReference>
<keyword evidence="16" id="KW-1185">Reference proteome</keyword>
<feature type="compositionally biased region" description="Basic and acidic residues" evidence="13">
    <location>
        <begin position="259"/>
        <end position="280"/>
    </location>
</feature>
<evidence type="ECO:0000256" key="10">
    <source>
        <dbReference type="ARBA" id="ARBA00022884"/>
    </source>
</evidence>
<dbReference type="InterPro" id="IPR017871">
    <property type="entry name" value="ABC_transporter-like_CS"/>
</dbReference>
<evidence type="ECO:0000256" key="12">
    <source>
        <dbReference type="HAMAP-Rule" id="MF_00847"/>
    </source>
</evidence>
<dbReference type="FunFam" id="3.40.50.300:FF:000011">
    <property type="entry name" value="Putative ABC transporter ATP-binding component"/>
    <property type="match status" value="1"/>
</dbReference>
<evidence type="ECO:0000256" key="8">
    <source>
        <dbReference type="ARBA" id="ARBA00022840"/>
    </source>
</evidence>
<reference evidence="15" key="1">
    <citation type="journal article" date="2014" name="Int. J. Syst. Evol. Microbiol.">
        <title>Complete genome sequence of Corynebacterium casei LMG S-19264T (=DSM 44701T), isolated from a smear-ripened cheese.</title>
        <authorList>
            <consortium name="US DOE Joint Genome Institute (JGI-PGF)"/>
            <person name="Walter F."/>
            <person name="Albersmeier A."/>
            <person name="Kalinowski J."/>
            <person name="Ruckert C."/>
        </authorList>
    </citation>
    <scope>NUCLEOTIDE SEQUENCE</scope>
    <source>
        <strain evidence="15">CGMCC 1.3617</strain>
    </source>
</reference>
<dbReference type="Proteomes" id="UP000661507">
    <property type="component" value="Unassembled WGS sequence"/>
</dbReference>
<comment type="domain">
    <text evidence="12">The P-site tRNA interaction motif (PtIM domain) probably interacts with the P-site tRNA(fMet) as well as the 23S rRNA.</text>
</comment>
<name>A0A917L273_9PROT</name>
<comment type="function">
    <text evidence="12">A translation factor that gates the progression of the 70S ribosomal initiation complex (IC, containing tRNA(fMet) in the P-site) into the translation elongation cycle by using a mechanism sensitive to the ATP/ADP ratio. Binds to the 70S ribosome E-site where it modulates the state of the translating ribosome during subunit translocation. ATP hydrolysis probably frees it from the ribosome, which can enter the elongation phase.</text>
</comment>
<comment type="domain">
    <text evidence="12">The arm domain is inserted in the first ABC transporter domain. Probably contacts ribosomal protein L1.</text>
</comment>
<evidence type="ECO:0000256" key="9">
    <source>
        <dbReference type="ARBA" id="ARBA00022845"/>
    </source>
</evidence>
<dbReference type="Pfam" id="PF12848">
    <property type="entry name" value="ABC_tran_Xtn"/>
    <property type="match status" value="1"/>
</dbReference>
<dbReference type="NCBIfam" id="NF008775">
    <property type="entry name" value="PRK11819.1"/>
    <property type="match status" value="1"/>
</dbReference>
<feature type="binding site" evidence="12">
    <location>
        <begin position="41"/>
        <end position="48"/>
    </location>
    <ligand>
        <name>ATP</name>
        <dbReference type="ChEBI" id="CHEBI:30616"/>
        <label>1</label>
    </ligand>
</feature>
<dbReference type="RefSeq" id="WP_188973057.1">
    <property type="nucleotide sequence ID" value="NZ_BMKW01000020.1"/>
</dbReference>
<keyword evidence="3 12" id="KW-0820">tRNA-binding</keyword>
<dbReference type="FunFam" id="3.40.50.300:FF:000183">
    <property type="entry name" value="ABC transporter ATP-binding protein yjjK"/>
    <property type="match status" value="1"/>
</dbReference>
<dbReference type="InterPro" id="IPR027417">
    <property type="entry name" value="P-loop_NTPase"/>
</dbReference>
<comment type="caution">
    <text evidence="12">Lacks conserved residue(s) required for the propagation of feature annotation.</text>
</comment>
<dbReference type="Pfam" id="PF00005">
    <property type="entry name" value="ABC_tran"/>
    <property type="match status" value="2"/>
</dbReference>
<keyword evidence="4 12" id="KW-0699">rRNA-binding</keyword>
<dbReference type="EC" id="3.6.1.-" evidence="12"/>
<dbReference type="GO" id="GO:0019843">
    <property type="term" value="F:rRNA binding"/>
    <property type="evidence" value="ECO:0007669"/>
    <property type="project" value="UniProtKB-UniRule"/>
</dbReference>
<dbReference type="SUPFAM" id="SSF52540">
    <property type="entry name" value="P-loop containing nucleoside triphosphate hydrolases"/>
    <property type="match status" value="2"/>
</dbReference>
<dbReference type="GO" id="GO:0016887">
    <property type="term" value="F:ATP hydrolysis activity"/>
    <property type="evidence" value="ECO:0007669"/>
    <property type="project" value="UniProtKB-UniRule"/>
</dbReference>
<dbReference type="CDD" id="cd03221">
    <property type="entry name" value="ABCF_EF-3"/>
    <property type="match status" value="2"/>
</dbReference>
<keyword evidence="10 12" id="KW-0694">RNA-binding</keyword>
<dbReference type="Gene3D" id="3.40.50.300">
    <property type="entry name" value="P-loop containing nucleotide triphosphate hydrolases"/>
    <property type="match status" value="2"/>
</dbReference>
<dbReference type="HAMAP" id="MF_00847">
    <property type="entry name" value="EttA"/>
    <property type="match status" value="1"/>
</dbReference>
<feature type="domain" description="ABC transporter" evidence="14">
    <location>
        <begin position="328"/>
        <end position="545"/>
    </location>
</feature>